<feature type="compositionally biased region" description="Low complexity" evidence="1">
    <location>
        <begin position="24"/>
        <end position="48"/>
    </location>
</feature>
<protein>
    <submittedName>
        <fullName evidence="3">Uncharacterized protein</fullName>
    </submittedName>
</protein>
<dbReference type="AlphaFoldDB" id="A0AB39I1J7"/>
<reference evidence="3" key="1">
    <citation type="submission" date="2024-07" db="EMBL/GenBank/DDBJ databases">
        <title>Identification and characteristics of a novel species of coltsfoot's symbiotic bacteria.</title>
        <authorList>
            <person name="Juszczyk A."/>
            <person name="Jasielczuk I."/>
            <person name="Gurgul A."/>
            <person name="Rogala M."/>
            <person name="Kowalczyk A."/>
            <person name="Szmatola T."/>
            <person name="Kosecka-Strojek M."/>
            <person name="Arent Z."/>
            <person name="Latowski D."/>
        </authorList>
    </citation>
    <scope>NUCLEOTIDE SEQUENCE</scope>
    <source>
        <strain evidence="3">Hg7Tf</strain>
    </source>
</reference>
<organism evidence="3">
    <name type="scientific">Pseudomonas sp. Hg7Tf</name>
    <dbReference type="NCBI Taxonomy" id="3236988"/>
    <lineage>
        <taxon>Bacteria</taxon>
        <taxon>Pseudomonadati</taxon>
        <taxon>Pseudomonadota</taxon>
        <taxon>Gammaproteobacteria</taxon>
        <taxon>Pseudomonadales</taxon>
        <taxon>Pseudomonadaceae</taxon>
        <taxon>Pseudomonas</taxon>
    </lineage>
</organism>
<gene>
    <name evidence="3" type="ORF">AB4Y39_07270</name>
</gene>
<dbReference type="RefSeq" id="WP_101293323.1">
    <property type="nucleotide sequence ID" value="NZ_CP162607.1"/>
</dbReference>
<dbReference type="EMBL" id="CP162607">
    <property type="protein sequence ID" value="XDK38454.1"/>
    <property type="molecule type" value="Genomic_DNA"/>
</dbReference>
<accession>A0AB39I1J7</accession>
<keyword evidence="2" id="KW-0732">Signal</keyword>
<sequence length="101" mass="10065">MTRPAFVALLFSAFLGTQALAGSTGPTNPNPDTAPATPALPGANTGTNPTPPTLPDGSDPRTQGNDSGRQGGADTDGTRQDPMEGTRPQTGSEGEGNADSN</sequence>
<feature type="compositionally biased region" description="Polar residues" evidence="1">
    <location>
        <begin position="87"/>
        <end position="101"/>
    </location>
</feature>
<evidence type="ECO:0000256" key="1">
    <source>
        <dbReference type="SAM" id="MobiDB-lite"/>
    </source>
</evidence>
<evidence type="ECO:0000256" key="2">
    <source>
        <dbReference type="SAM" id="SignalP"/>
    </source>
</evidence>
<feature type="region of interest" description="Disordered" evidence="1">
    <location>
        <begin position="19"/>
        <end position="101"/>
    </location>
</feature>
<feature type="chain" id="PRO_5044319915" evidence="2">
    <location>
        <begin position="22"/>
        <end position="101"/>
    </location>
</feature>
<evidence type="ECO:0000313" key="3">
    <source>
        <dbReference type="EMBL" id="XDK38454.1"/>
    </source>
</evidence>
<name>A0AB39I1J7_9PSED</name>
<feature type="signal peptide" evidence="2">
    <location>
        <begin position="1"/>
        <end position="21"/>
    </location>
</feature>
<proteinExistence type="predicted"/>